<evidence type="ECO:0000313" key="2">
    <source>
        <dbReference type="EMBL" id="BDT98016.1"/>
    </source>
</evidence>
<dbReference type="Gene3D" id="3.40.225.10">
    <property type="entry name" value="Class II aldolase/adducin N-terminal domain"/>
    <property type="match status" value="1"/>
</dbReference>
<sequence>MVIVRVADSTPVADHGRRPSAETTIHTAVYRTRPAQAVVHIHPPFATALATRSAVPGALGMLRITDYELIKGLGGDDPAVAEIPAGYQASRSLRLAMQSTVITPGETTSITSTVSGAIGFAGHLPPASSIQRSTMA</sequence>
<dbReference type="Proteomes" id="UP001317870">
    <property type="component" value="Chromosome"/>
</dbReference>
<dbReference type="EMBL" id="AP026978">
    <property type="protein sequence ID" value="BDT98016.1"/>
    <property type="molecule type" value="Genomic_DNA"/>
</dbReference>
<dbReference type="InterPro" id="IPR001303">
    <property type="entry name" value="Aldolase_II/adducin_N"/>
</dbReference>
<organism evidence="2 3">
    <name type="scientific">Nocardia sputorum</name>
    <dbReference type="NCBI Taxonomy" id="2984338"/>
    <lineage>
        <taxon>Bacteria</taxon>
        <taxon>Bacillati</taxon>
        <taxon>Actinomycetota</taxon>
        <taxon>Actinomycetes</taxon>
        <taxon>Mycobacteriales</taxon>
        <taxon>Nocardiaceae</taxon>
        <taxon>Nocardia</taxon>
    </lineage>
</organism>
<protein>
    <recommendedName>
        <fullName evidence="1">Class II aldolase/adducin N-terminal domain-containing protein</fullName>
    </recommendedName>
</protein>
<gene>
    <name evidence="2" type="ORF">IFM12276_10450</name>
</gene>
<dbReference type="InterPro" id="IPR036409">
    <property type="entry name" value="Aldolase_II/adducin_N_sf"/>
</dbReference>
<reference evidence="2 3" key="1">
    <citation type="submission" date="2022-11" db="EMBL/GenBank/DDBJ databases">
        <title>Genome Sequencing of Nocardia sp. ON39_IFM12276 and assembly.</title>
        <authorList>
            <person name="Shimojima M."/>
            <person name="Toyokawa M."/>
            <person name="Uesaka K."/>
        </authorList>
    </citation>
    <scope>NUCLEOTIDE SEQUENCE [LARGE SCALE GENOMIC DNA]</scope>
    <source>
        <strain evidence="2 3">IFM 12276</strain>
    </source>
</reference>
<proteinExistence type="predicted"/>
<dbReference type="Pfam" id="PF00596">
    <property type="entry name" value="Aldolase_II"/>
    <property type="match status" value="1"/>
</dbReference>
<accession>A0ABM8CSU5</accession>
<keyword evidence="3" id="KW-1185">Reference proteome</keyword>
<name>A0ABM8CSU5_9NOCA</name>
<evidence type="ECO:0000259" key="1">
    <source>
        <dbReference type="Pfam" id="PF00596"/>
    </source>
</evidence>
<evidence type="ECO:0000313" key="3">
    <source>
        <dbReference type="Proteomes" id="UP001317870"/>
    </source>
</evidence>
<dbReference type="SUPFAM" id="SSF53639">
    <property type="entry name" value="AraD/HMP-PK domain-like"/>
    <property type="match status" value="1"/>
</dbReference>
<feature type="domain" description="Class II aldolase/adducin N-terminal" evidence="1">
    <location>
        <begin position="1"/>
        <end position="71"/>
    </location>
</feature>